<dbReference type="Proteomes" id="UP001227126">
    <property type="component" value="Unassembled WGS sequence"/>
</dbReference>
<evidence type="ECO:0000313" key="3">
    <source>
        <dbReference type="Proteomes" id="UP001227126"/>
    </source>
</evidence>
<dbReference type="InterPro" id="IPR029021">
    <property type="entry name" value="Prot-tyrosine_phosphatase-like"/>
</dbReference>
<comment type="caution">
    <text evidence="2">The sequence shown here is derived from an EMBL/GenBank/DDBJ whole genome shotgun (WGS) entry which is preliminary data.</text>
</comment>
<dbReference type="EMBL" id="JASNJE010000005">
    <property type="protein sequence ID" value="MDK3072648.1"/>
    <property type="molecule type" value="Genomic_DNA"/>
</dbReference>
<reference evidence="2 3" key="1">
    <citation type="submission" date="2023-05" db="EMBL/GenBank/DDBJ databases">
        <title>Sedimentitalea sp. nov. JM2-8.</title>
        <authorList>
            <person name="Huang J."/>
        </authorList>
    </citation>
    <scope>NUCLEOTIDE SEQUENCE [LARGE SCALE GENOMIC DNA]</scope>
    <source>
        <strain evidence="2 3">JM2-8</strain>
    </source>
</reference>
<organism evidence="2 3">
    <name type="scientific">Sedimentitalea xiamensis</name>
    <dbReference type="NCBI Taxonomy" id="3050037"/>
    <lineage>
        <taxon>Bacteria</taxon>
        <taxon>Pseudomonadati</taxon>
        <taxon>Pseudomonadota</taxon>
        <taxon>Alphaproteobacteria</taxon>
        <taxon>Rhodobacterales</taxon>
        <taxon>Paracoccaceae</taxon>
        <taxon>Sedimentitalea</taxon>
    </lineage>
</organism>
<protein>
    <submittedName>
        <fullName evidence="2">Sulfur transferase domain-containing protein</fullName>
    </submittedName>
</protein>
<accession>A0ABT7FC99</accession>
<evidence type="ECO:0000259" key="1">
    <source>
        <dbReference type="Pfam" id="PF04273"/>
    </source>
</evidence>
<dbReference type="SUPFAM" id="SSF52799">
    <property type="entry name" value="(Phosphotyrosine protein) phosphatases II"/>
    <property type="match status" value="1"/>
</dbReference>
<gene>
    <name evidence="2" type="ORF">QO034_05955</name>
</gene>
<dbReference type="RefSeq" id="WP_284484588.1">
    <property type="nucleotide sequence ID" value="NZ_JASNJE010000005.1"/>
</dbReference>
<proteinExistence type="predicted"/>
<keyword evidence="2" id="KW-0808">Transferase</keyword>
<dbReference type="GO" id="GO:0016740">
    <property type="term" value="F:transferase activity"/>
    <property type="evidence" value="ECO:0007669"/>
    <property type="project" value="UniProtKB-KW"/>
</dbReference>
<sequence>MDLSKLTQDISVTGQLTPKDMALVKSLGFASVICNRPDGESADQPLFESISSAGALLDLETHYLPISSGSQVPEQVHALKELWPELPKPVLFYCRSGARSAALVDAALTTGLV</sequence>
<keyword evidence="3" id="KW-1185">Reference proteome</keyword>
<dbReference type="Pfam" id="PF04273">
    <property type="entry name" value="BLH_phosphatase"/>
    <property type="match status" value="1"/>
</dbReference>
<dbReference type="InterPro" id="IPR005939">
    <property type="entry name" value="BLH_phosphatase-like"/>
</dbReference>
<feature type="domain" description="Beta-lactamase hydrolase-like protein phosphatase-like" evidence="1">
    <location>
        <begin position="2"/>
        <end position="103"/>
    </location>
</feature>
<evidence type="ECO:0000313" key="2">
    <source>
        <dbReference type="EMBL" id="MDK3072648.1"/>
    </source>
</evidence>
<name>A0ABT7FC99_9RHOB</name>
<dbReference type="Gene3D" id="3.90.190.10">
    <property type="entry name" value="Protein tyrosine phosphatase superfamily"/>
    <property type="match status" value="1"/>
</dbReference>